<dbReference type="Gene3D" id="3.30.110.10">
    <property type="entry name" value="Translation initiation factor 3 (IF-3), C-terminal domain"/>
    <property type="match status" value="1"/>
</dbReference>
<dbReference type="GO" id="GO:0005829">
    <property type="term" value="C:cytosol"/>
    <property type="evidence" value="ECO:0007669"/>
    <property type="project" value="TreeGrafter"/>
</dbReference>
<keyword evidence="3" id="KW-0648">Protein biosynthesis</keyword>
<dbReference type="KEGG" id="sum:SMCARI_108"/>
<evidence type="ECO:0000313" key="8">
    <source>
        <dbReference type="Proteomes" id="UP000002231"/>
    </source>
</evidence>
<evidence type="ECO:0000313" key="7">
    <source>
        <dbReference type="EMBL" id="ADM89924.1"/>
    </source>
</evidence>
<dbReference type="STRING" id="706194.SMCARI_108"/>
<evidence type="ECO:0000256" key="1">
    <source>
        <dbReference type="ARBA" id="ARBA00005439"/>
    </source>
</evidence>
<keyword evidence="8" id="KW-1185">Reference proteome</keyword>
<accession>E0TJE7</accession>
<dbReference type="InterPro" id="IPR036788">
    <property type="entry name" value="T_IF-3_C_sf"/>
</dbReference>
<name>E0TJE7_KARMC</name>
<dbReference type="InterPro" id="IPR019814">
    <property type="entry name" value="Translation_initiation_fac_3_N"/>
</dbReference>
<dbReference type="NCBIfam" id="TIGR00168">
    <property type="entry name" value="infC"/>
    <property type="match status" value="1"/>
</dbReference>
<organism evidence="7 8">
    <name type="scientific">Karelsulcia muelleri (strain CARI)</name>
    <name type="common">Sulcia muelleri</name>
    <dbReference type="NCBI Taxonomy" id="706194"/>
    <lineage>
        <taxon>Bacteria</taxon>
        <taxon>Pseudomonadati</taxon>
        <taxon>Bacteroidota</taxon>
        <taxon>Flavobacteriia</taxon>
        <taxon>Flavobacteriales</taxon>
        <taxon>Candidatus Karelsulcia</taxon>
    </lineage>
</organism>
<dbReference type="InterPro" id="IPR001288">
    <property type="entry name" value="Translation_initiation_fac_3"/>
</dbReference>
<dbReference type="PANTHER" id="PTHR10938">
    <property type="entry name" value="TRANSLATION INITIATION FACTOR IF-3"/>
    <property type="match status" value="1"/>
</dbReference>
<protein>
    <recommendedName>
        <fullName evidence="4">Translation initiation factor IF-3</fullName>
    </recommendedName>
</protein>
<dbReference type="GO" id="GO:0016020">
    <property type="term" value="C:membrane"/>
    <property type="evidence" value="ECO:0007669"/>
    <property type="project" value="TreeGrafter"/>
</dbReference>
<feature type="domain" description="Translation initiation factor 3 N-terminal" evidence="6">
    <location>
        <begin position="9"/>
        <end position="76"/>
    </location>
</feature>
<dbReference type="Pfam" id="PF00707">
    <property type="entry name" value="IF3_C"/>
    <property type="match status" value="1"/>
</dbReference>
<dbReference type="Proteomes" id="UP000002231">
    <property type="component" value="Chromosome"/>
</dbReference>
<dbReference type="EMBL" id="CP002163">
    <property type="protein sequence ID" value="ADM89924.1"/>
    <property type="molecule type" value="Genomic_DNA"/>
</dbReference>
<dbReference type="GO" id="GO:0043022">
    <property type="term" value="F:ribosome binding"/>
    <property type="evidence" value="ECO:0007669"/>
    <property type="project" value="TreeGrafter"/>
</dbReference>
<dbReference type="GO" id="GO:0003743">
    <property type="term" value="F:translation initiation factor activity"/>
    <property type="evidence" value="ECO:0007669"/>
    <property type="project" value="UniProtKB-UniRule"/>
</dbReference>
<evidence type="ECO:0000256" key="3">
    <source>
        <dbReference type="ARBA" id="ARBA00022917"/>
    </source>
</evidence>
<evidence type="ECO:0000259" key="5">
    <source>
        <dbReference type="Pfam" id="PF00707"/>
    </source>
</evidence>
<dbReference type="PANTHER" id="PTHR10938:SF0">
    <property type="entry name" value="TRANSLATION INITIATION FACTOR IF-3, MITOCHONDRIAL"/>
    <property type="match status" value="1"/>
</dbReference>
<gene>
    <name evidence="7" type="primary">infC</name>
    <name evidence="7" type="ordered locus">SMCARI_108</name>
</gene>
<evidence type="ECO:0000259" key="6">
    <source>
        <dbReference type="Pfam" id="PF05198"/>
    </source>
</evidence>
<feature type="domain" description="Translation initiation factor 3 C-terminal" evidence="5">
    <location>
        <begin position="86"/>
        <end position="169"/>
    </location>
</feature>
<dbReference type="Pfam" id="PF05198">
    <property type="entry name" value="IF3_N"/>
    <property type="match status" value="1"/>
</dbReference>
<dbReference type="HOGENOM" id="CLU_054919_3_0_10"/>
<dbReference type="SUPFAM" id="SSF54364">
    <property type="entry name" value="Translation initiation factor IF3, N-terminal domain"/>
    <property type="match status" value="1"/>
</dbReference>
<dbReference type="InterPro" id="IPR019815">
    <property type="entry name" value="Translation_initiation_fac_3_C"/>
</dbReference>
<comment type="similarity">
    <text evidence="1">Belongs to the IF-3 family.</text>
</comment>
<dbReference type="Gene3D" id="3.10.20.80">
    <property type="entry name" value="Translation initiation factor 3 (IF-3), N-terminal domain"/>
    <property type="match status" value="1"/>
</dbReference>
<dbReference type="GO" id="GO:0032790">
    <property type="term" value="P:ribosome disassembly"/>
    <property type="evidence" value="ECO:0007669"/>
    <property type="project" value="TreeGrafter"/>
</dbReference>
<reference evidence="8" key="1">
    <citation type="journal article" date="2010" name="Genome Biol. Evol.">
        <title>Functional convergence in reduced genomes of bacterial symbionts spanning 200 My of evolution.</title>
        <authorList>
            <person name="McCutcheon J.P."/>
            <person name="Moran N.A."/>
        </authorList>
    </citation>
    <scope>NUCLEOTIDE SEQUENCE [LARGE SCALE GENOMIC DNA]</scope>
    <source>
        <strain evidence="8">CARI</strain>
    </source>
</reference>
<proteinExistence type="inferred from homology"/>
<dbReference type="InterPro" id="IPR036787">
    <property type="entry name" value="T_IF-3_N_sf"/>
</dbReference>
<evidence type="ECO:0000256" key="4">
    <source>
        <dbReference type="NCBIfam" id="TIGR00168"/>
    </source>
</evidence>
<dbReference type="SUPFAM" id="SSF55200">
    <property type="entry name" value="Translation initiation factor IF3, C-terminal domain"/>
    <property type="match status" value="1"/>
</dbReference>
<keyword evidence="2 7" id="KW-0396">Initiation factor</keyword>
<evidence type="ECO:0000256" key="2">
    <source>
        <dbReference type="ARBA" id="ARBA00022540"/>
    </source>
</evidence>
<dbReference type="AlphaFoldDB" id="E0TJE7"/>
<sequence>MKKNELHRVNKRITATKLRLVGKNIKNGIYSLKDALNIAFNTGLDLVEINPKTDPPICRILEYKKYLYEQKKKQKQLKYKQEKIITKEIRLSPQICEHDTFFKIKHAEKFLKTKKKVKFTIFFKGRSIIHKKKGEILLLECANYLENFGKIEQMPIMEGKKMFIILTPKK</sequence>